<keyword evidence="2" id="KW-1185">Reference proteome</keyword>
<gene>
    <name evidence="1" type="ORF">A6F65_02463</name>
</gene>
<dbReference type="EMBL" id="CP016545">
    <property type="protein sequence ID" value="ANU08744.1"/>
    <property type="molecule type" value="Genomic_DNA"/>
</dbReference>
<evidence type="ECO:0000313" key="2">
    <source>
        <dbReference type="Proteomes" id="UP000092698"/>
    </source>
</evidence>
<evidence type="ECO:0000313" key="1">
    <source>
        <dbReference type="EMBL" id="ANU08744.1"/>
    </source>
</evidence>
<accession>A0A1C7DBC2</accession>
<dbReference type="RefSeq" id="WP_083989534.1">
    <property type="nucleotide sequence ID" value="NZ_CP016545.1"/>
</dbReference>
<dbReference type="STRING" id="645517.A6F65_02463"/>
<sequence length="100" mass="11684">MTDMIMKKANPIKRLRAKGFNRKRGWKFAGAVAERQDHPTWPVDFWLYKWVETGTSTELRDPIHGHRRMVRVWFVEADGVRHGFAADELSNGVWGFFLPA</sequence>
<name>A0A1C7DBC2_9SPHN</name>
<protein>
    <submittedName>
        <fullName evidence="1">Uncharacterized protein</fullName>
    </submittedName>
</protein>
<dbReference type="AlphaFoldDB" id="A0A1C7DBC2"/>
<dbReference type="KEGG" id="anh:A6F65_02463"/>
<dbReference type="Proteomes" id="UP000092698">
    <property type="component" value="Chromosome"/>
</dbReference>
<reference evidence="1 2" key="1">
    <citation type="submission" date="2016-07" db="EMBL/GenBank/DDBJ databases">
        <title>Complete genome sequence of Altererythrobacter namhicola JCM 16345T, containing esterase-encoding genes.</title>
        <authorList>
            <person name="Cheng H."/>
            <person name="Wu Y.-H."/>
            <person name="Jian S.-L."/>
            <person name="Huo Y.-Y."/>
            <person name="Wang C.-S."/>
            <person name="Xu X.-W."/>
        </authorList>
    </citation>
    <scope>NUCLEOTIDE SEQUENCE [LARGE SCALE GENOMIC DNA]</scope>
    <source>
        <strain evidence="1 2">JCM 16345</strain>
    </source>
</reference>
<organism evidence="1 2">
    <name type="scientific">Paraurantiacibacter namhicola</name>
    <dbReference type="NCBI Taxonomy" id="645517"/>
    <lineage>
        <taxon>Bacteria</taxon>
        <taxon>Pseudomonadati</taxon>
        <taxon>Pseudomonadota</taxon>
        <taxon>Alphaproteobacteria</taxon>
        <taxon>Sphingomonadales</taxon>
        <taxon>Erythrobacteraceae</taxon>
        <taxon>Paraurantiacibacter</taxon>
    </lineage>
</organism>
<proteinExistence type="predicted"/>
<dbReference type="OrthoDB" id="7569318at2"/>